<dbReference type="AlphaFoldDB" id="A0A1M4UHB4"/>
<dbReference type="RefSeq" id="WP_143149854.1">
    <property type="nucleotide sequence ID" value="NZ_FQVO01000002.1"/>
</dbReference>
<dbReference type="Proteomes" id="UP000184236">
    <property type="component" value="Unassembled WGS sequence"/>
</dbReference>
<gene>
    <name evidence="1" type="ORF">SAMN05444408_102106</name>
</gene>
<evidence type="ECO:0000313" key="1">
    <source>
        <dbReference type="EMBL" id="SHE56065.1"/>
    </source>
</evidence>
<keyword evidence="2" id="KW-1185">Reference proteome</keyword>
<dbReference type="STRING" id="1302685.SAMN05444408_102106"/>
<accession>A0A1M4UHB4</accession>
<organism evidence="1 2">
    <name type="scientific">Chryseobacterium takakiae</name>
    <dbReference type="NCBI Taxonomy" id="1302685"/>
    <lineage>
        <taxon>Bacteria</taxon>
        <taxon>Pseudomonadati</taxon>
        <taxon>Bacteroidota</taxon>
        <taxon>Flavobacteriia</taxon>
        <taxon>Flavobacteriales</taxon>
        <taxon>Weeksellaceae</taxon>
        <taxon>Chryseobacterium group</taxon>
        <taxon>Chryseobacterium</taxon>
    </lineage>
</organism>
<sequence length="110" mass="13454">MKYKEDIILILDSILDDYYYLWECYYDYCKYRRSKEDLLQSFSEALKEAYENKFFNFFEGKNFDGDEVLITNFYLNDLTIQELLKWDNESKIEIRIATSIMGIKFLDINR</sequence>
<proteinExistence type="predicted"/>
<evidence type="ECO:0000313" key="2">
    <source>
        <dbReference type="Proteomes" id="UP000184236"/>
    </source>
</evidence>
<dbReference type="EMBL" id="FQVO01000002">
    <property type="protein sequence ID" value="SHE56065.1"/>
    <property type="molecule type" value="Genomic_DNA"/>
</dbReference>
<reference evidence="2" key="1">
    <citation type="submission" date="2016-11" db="EMBL/GenBank/DDBJ databases">
        <authorList>
            <person name="Varghese N."/>
            <person name="Submissions S."/>
        </authorList>
    </citation>
    <scope>NUCLEOTIDE SEQUENCE [LARGE SCALE GENOMIC DNA]</scope>
    <source>
        <strain evidence="2">DSM 26898</strain>
    </source>
</reference>
<protein>
    <submittedName>
        <fullName evidence="1">Uncharacterized protein</fullName>
    </submittedName>
</protein>
<name>A0A1M4UHB4_9FLAO</name>